<evidence type="ECO:0000256" key="2">
    <source>
        <dbReference type="ARBA" id="ARBA00004651"/>
    </source>
</evidence>
<dbReference type="FunFam" id="3.30.70.270:FF:000001">
    <property type="entry name" value="Diguanylate cyclase domain protein"/>
    <property type="match status" value="1"/>
</dbReference>
<dbReference type="InterPro" id="IPR000160">
    <property type="entry name" value="GGDEF_dom"/>
</dbReference>
<dbReference type="SMART" id="SM00091">
    <property type="entry name" value="PAS"/>
    <property type="match status" value="1"/>
</dbReference>
<keyword evidence="4 7" id="KW-0812">Transmembrane</keyword>
<keyword evidence="6 7" id="KW-0472">Membrane</keyword>
<dbReference type="Pfam" id="PF08447">
    <property type="entry name" value="PAS_3"/>
    <property type="match status" value="1"/>
</dbReference>
<dbReference type="CDD" id="cd01949">
    <property type="entry name" value="GGDEF"/>
    <property type="match status" value="1"/>
</dbReference>
<evidence type="ECO:0008006" key="13">
    <source>
        <dbReference type="Google" id="ProtNLM"/>
    </source>
</evidence>
<dbReference type="EMBL" id="ASTJ01000036">
    <property type="protein sequence ID" value="EPC01275.1"/>
    <property type="molecule type" value="Genomic_DNA"/>
</dbReference>
<keyword evidence="5 7" id="KW-1133">Transmembrane helix</keyword>
<evidence type="ECO:0000259" key="8">
    <source>
        <dbReference type="PROSITE" id="PS50112"/>
    </source>
</evidence>
<proteinExistence type="predicted"/>
<dbReference type="InterPro" id="IPR001610">
    <property type="entry name" value="PAC"/>
</dbReference>
<dbReference type="PANTHER" id="PTHR44757:SF2">
    <property type="entry name" value="BIOFILM ARCHITECTURE MAINTENANCE PROTEIN MBAA"/>
    <property type="match status" value="1"/>
</dbReference>
<evidence type="ECO:0000313" key="12">
    <source>
        <dbReference type="Proteomes" id="UP000014463"/>
    </source>
</evidence>
<dbReference type="SMART" id="SM00267">
    <property type="entry name" value="GGDEF"/>
    <property type="match status" value="1"/>
</dbReference>
<name>S2KH37_LITA3</name>
<dbReference type="SUPFAM" id="SSF55073">
    <property type="entry name" value="Nucleotide cyclase"/>
    <property type="match status" value="1"/>
</dbReference>
<dbReference type="PANTHER" id="PTHR44757">
    <property type="entry name" value="DIGUANYLATE CYCLASE DGCP"/>
    <property type="match status" value="1"/>
</dbReference>
<dbReference type="InterPro" id="IPR029787">
    <property type="entry name" value="Nucleotide_cyclase"/>
</dbReference>
<feature type="domain" description="PAC" evidence="9">
    <location>
        <begin position="458"/>
        <end position="509"/>
    </location>
</feature>
<dbReference type="GO" id="GO:0003824">
    <property type="term" value="F:catalytic activity"/>
    <property type="evidence" value="ECO:0007669"/>
    <property type="project" value="UniProtKB-ARBA"/>
</dbReference>
<keyword evidence="3" id="KW-1003">Cell membrane</keyword>
<protein>
    <recommendedName>
        <fullName evidence="13">Diguanylate cyclase</fullName>
    </recommendedName>
</protein>
<feature type="domain" description="GGDEF" evidence="10">
    <location>
        <begin position="541"/>
        <end position="674"/>
    </location>
</feature>
<evidence type="ECO:0000256" key="4">
    <source>
        <dbReference type="ARBA" id="ARBA00022692"/>
    </source>
</evidence>
<dbReference type="eggNOG" id="COG5000">
    <property type="taxonomic scope" value="Bacteria"/>
</dbReference>
<organism evidence="11 12">
    <name type="scientific">Litchfieldella anticariensis (strain DSM 16096 / CECT 5854 / CIP 108499 / LMG 22089 / FP35)</name>
    <name type="common">Halomonas anticariensis</name>
    <dbReference type="NCBI Taxonomy" id="1121939"/>
    <lineage>
        <taxon>Bacteria</taxon>
        <taxon>Pseudomonadati</taxon>
        <taxon>Pseudomonadota</taxon>
        <taxon>Gammaproteobacteria</taxon>
        <taxon>Oceanospirillales</taxon>
        <taxon>Halomonadaceae</taxon>
        <taxon>Litchfieldella</taxon>
    </lineage>
</organism>
<evidence type="ECO:0000256" key="6">
    <source>
        <dbReference type="ARBA" id="ARBA00023136"/>
    </source>
</evidence>
<dbReference type="CDD" id="cd00130">
    <property type="entry name" value="PAS"/>
    <property type="match status" value="1"/>
</dbReference>
<comment type="cofactor">
    <cofactor evidence="1">
        <name>Mg(2+)</name>
        <dbReference type="ChEBI" id="CHEBI:18420"/>
    </cofactor>
</comment>
<dbReference type="SUPFAM" id="SSF55785">
    <property type="entry name" value="PYP-like sensor domain (PAS domain)"/>
    <property type="match status" value="1"/>
</dbReference>
<dbReference type="InterPro" id="IPR052155">
    <property type="entry name" value="Biofilm_reg_signaling"/>
</dbReference>
<dbReference type="NCBIfam" id="TIGR00229">
    <property type="entry name" value="sensory_box"/>
    <property type="match status" value="1"/>
</dbReference>
<keyword evidence="12" id="KW-1185">Reference proteome</keyword>
<dbReference type="CDD" id="cd18774">
    <property type="entry name" value="PDC2_HK_sensor"/>
    <property type="match status" value="1"/>
</dbReference>
<dbReference type="PROSITE" id="PS50113">
    <property type="entry name" value="PAC"/>
    <property type="match status" value="1"/>
</dbReference>
<dbReference type="AlphaFoldDB" id="S2KH37"/>
<dbReference type="GO" id="GO:0005886">
    <property type="term" value="C:plasma membrane"/>
    <property type="evidence" value="ECO:0007669"/>
    <property type="project" value="UniProtKB-SubCell"/>
</dbReference>
<dbReference type="Gene3D" id="3.30.450.20">
    <property type="entry name" value="PAS domain"/>
    <property type="match status" value="2"/>
</dbReference>
<feature type="domain" description="PAS" evidence="8">
    <location>
        <begin position="385"/>
        <end position="422"/>
    </location>
</feature>
<feature type="transmembrane region" description="Helical" evidence="7">
    <location>
        <begin position="21"/>
        <end position="42"/>
    </location>
</feature>
<dbReference type="Pfam" id="PF02743">
    <property type="entry name" value="dCache_1"/>
    <property type="match status" value="1"/>
</dbReference>
<dbReference type="InterPro" id="IPR013655">
    <property type="entry name" value="PAS_fold_3"/>
</dbReference>
<reference evidence="11 12" key="1">
    <citation type="journal article" date="2013" name="Genome Announc.">
        <title>Draft genome sequence of the moderately halophilic gammaproteobacterium Halomonas anticariensis FP35.</title>
        <authorList>
            <person name="Tahrioui A."/>
            <person name="Quesada E."/>
            <person name="Llamas I."/>
        </authorList>
    </citation>
    <scope>NUCLEOTIDE SEQUENCE [LARGE SCALE GENOMIC DNA]</scope>
    <source>
        <strain evidence="12">DSM 16096 / CECT 5854 / LMG 22089 / FP35</strain>
    </source>
</reference>
<dbReference type="Pfam" id="PF00990">
    <property type="entry name" value="GGDEF"/>
    <property type="match status" value="1"/>
</dbReference>
<dbReference type="PROSITE" id="PS50887">
    <property type="entry name" value="GGDEF"/>
    <property type="match status" value="1"/>
</dbReference>
<dbReference type="InterPro" id="IPR035965">
    <property type="entry name" value="PAS-like_dom_sf"/>
</dbReference>
<dbReference type="Proteomes" id="UP000014463">
    <property type="component" value="Unassembled WGS sequence"/>
</dbReference>
<evidence type="ECO:0000256" key="5">
    <source>
        <dbReference type="ARBA" id="ARBA00022989"/>
    </source>
</evidence>
<dbReference type="STRING" id="1121939.L861_11925"/>
<dbReference type="SMART" id="SM00086">
    <property type="entry name" value="PAC"/>
    <property type="match status" value="1"/>
</dbReference>
<dbReference type="Gene3D" id="6.10.340.10">
    <property type="match status" value="1"/>
</dbReference>
<dbReference type="CDD" id="cd12914">
    <property type="entry name" value="PDC1_DGC_like"/>
    <property type="match status" value="1"/>
</dbReference>
<evidence type="ECO:0000313" key="11">
    <source>
        <dbReference type="EMBL" id="EPC01275.1"/>
    </source>
</evidence>
<evidence type="ECO:0000259" key="10">
    <source>
        <dbReference type="PROSITE" id="PS50887"/>
    </source>
</evidence>
<evidence type="ECO:0000259" key="9">
    <source>
        <dbReference type="PROSITE" id="PS50113"/>
    </source>
</evidence>
<dbReference type="OrthoDB" id="8929028at2"/>
<comment type="caution">
    <text evidence="11">The sequence shown here is derived from an EMBL/GenBank/DDBJ whole genome shotgun (WGS) entry which is preliminary data.</text>
</comment>
<dbReference type="eggNOG" id="COG2199">
    <property type="taxonomic scope" value="Bacteria"/>
</dbReference>
<gene>
    <name evidence="11" type="ORF">L861_11925</name>
</gene>
<feature type="transmembrane region" description="Helical" evidence="7">
    <location>
        <begin position="308"/>
        <end position="327"/>
    </location>
</feature>
<comment type="subcellular location">
    <subcellularLocation>
        <location evidence="2">Cell membrane</location>
        <topology evidence="2">Multi-pass membrane protein</topology>
    </subcellularLocation>
</comment>
<dbReference type="InterPro" id="IPR033479">
    <property type="entry name" value="dCache_1"/>
</dbReference>
<evidence type="ECO:0000256" key="7">
    <source>
        <dbReference type="SAM" id="Phobius"/>
    </source>
</evidence>
<accession>S2KH37</accession>
<dbReference type="InterPro" id="IPR000700">
    <property type="entry name" value="PAS-assoc_C"/>
</dbReference>
<evidence type="ECO:0000256" key="3">
    <source>
        <dbReference type="ARBA" id="ARBA00022475"/>
    </source>
</evidence>
<dbReference type="Gene3D" id="3.30.70.270">
    <property type="match status" value="1"/>
</dbReference>
<evidence type="ECO:0000256" key="1">
    <source>
        <dbReference type="ARBA" id="ARBA00001946"/>
    </source>
</evidence>
<dbReference type="RefSeq" id="WP_016417966.1">
    <property type="nucleotide sequence ID" value="NZ_AUAB01000044.1"/>
</dbReference>
<dbReference type="PROSITE" id="PS50112">
    <property type="entry name" value="PAS"/>
    <property type="match status" value="1"/>
</dbReference>
<dbReference type="InterPro" id="IPR043128">
    <property type="entry name" value="Rev_trsase/Diguanyl_cyclase"/>
</dbReference>
<dbReference type="InterPro" id="IPR000014">
    <property type="entry name" value="PAS"/>
</dbReference>
<dbReference type="NCBIfam" id="TIGR00254">
    <property type="entry name" value="GGDEF"/>
    <property type="match status" value="1"/>
</dbReference>
<sequence>MGRTLRNIRFHILHFRTLHSRLWLGIGMGWLVLAIVILLFSLQIGSHLAKDSNTTHLEYEAALIADRIEDDLTSGIRTLQHLSHDMYDGHSAEEVAEGLRGGGHLDHVFGIFESLLIVSPEGRVVLGLPQTNGWEGRDVGDHAYFSFIRQAHGPHVSEPFVDSATGKPVVIAGVPLHDESGRFAGMVAGVLSVTDSELFTGLSRIRIGEGGFVSLMTASGRILSHPNANLVMQSVPERSSHPVLSQALAGWEGVTEGYQLGGGWEKYLVDGDWALQAYRQVGSSGWVVGVYLPFDQVQQPIVSFLHQLLWVGLTTALVILPLLWWLLRELLRPLRLLERQIARVGRGEVSQVQLHTNMRELQQVAEAFNDLEARRGKAMAFLHDRQAFLDAVLGASPAAMFVSNRAGRVTYINPAVSELTGYDLPTYRDSDWRSHVHEKDRQDAIDLWFDAMATGRDFQRQLRYHRADGELLWLEVHTSQVVSNGQPIGFVGIVKDITQRREREALQRWEAEHDPLTGLLNRRGFERRLEEAMVEWQKTGAPSALILFDLDHFKPINDEGGHALGDEMLRRIAQVVAWEVRRSDHVARQGGDEFAVLMPSCTLSQAKRIADKLREAVREICVTHAGKEYRVTLSLGIAGFNDGERAIEGIMERADAACYRAKTRGRDSAILGAGGEPID</sequence>
<dbReference type="PATRIC" id="fig|1121939.11.peg.3447"/>